<reference evidence="3" key="1">
    <citation type="journal article" date="2019" name="Int. J. Syst. Evol. Microbiol.">
        <title>The Global Catalogue of Microorganisms (GCM) 10K type strain sequencing project: providing services to taxonomists for standard genome sequencing and annotation.</title>
        <authorList>
            <consortium name="The Broad Institute Genomics Platform"/>
            <consortium name="The Broad Institute Genome Sequencing Center for Infectious Disease"/>
            <person name="Wu L."/>
            <person name="Ma J."/>
        </authorList>
    </citation>
    <scope>NUCLEOTIDE SEQUENCE [LARGE SCALE GENOMIC DNA]</scope>
    <source>
        <strain evidence="3">CECT 7069</strain>
    </source>
</reference>
<organism evidence="2 3">
    <name type="scientific">Methylobacterium adhaesivum</name>
    <dbReference type="NCBI Taxonomy" id="333297"/>
    <lineage>
        <taxon>Bacteria</taxon>
        <taxon>Pseudomonadati</taxon>
        <taxon>Pseudomonadota</taxon>
        <taxon>Alphaproteobacteria</taxon>
        <taxon>Hyphomicrobiales</taxon>
        <taxon>Methylobacteriaceae</taxon>
        <taxon>Methylobacterium</taxon>
    </lineage>
</organism>
<proteinExistence type="predicted"/>
<keyword evidence="2" id="KW-0378">Hydrolase</keyword>
<dbReference type="Pfam" id="PF13392">
    <property type="entry name" value="HNH_3"/>
    <property type="match status" value="1"/>
</dbReference>
<keyword evidence="2" id="KW-0255">Endonuclease</keyword>
<dbReference type="InterPro" id="IPR003615">
    <property type="entry name" value="HNH_nuc"/>
</dbReference>
<dbReference type="GO" id="GO:0004519">
    <property type="term" value="F:endonuclease activity"/>
    <property type="evidence" value="ECO:0007669"/>
    <property type="project" value="UniProtKB-KW"/>
</dbReference>
<protein>
    <submittedName>
        <fullName evidence="2">HNH endonuclease signature motif containing protein</fullName>
        <ecNumber evidence="2">3.1.-.-</ecNumber>
    </submittedName>
</protein>
<evidence type="ECO:0000313" key="3">
    <source>
        <dbReference type="Proteomes" id="UP001224644"/>
    </source>
</evidence>
<accession>A0ABT8BLA9</accession>
<dbReference type="EMBL" id="JAUFPX010000015">
    <property type="protein sequence ID" value="MDN3592080.1"/>
    <property type="molecule type" value="Genomic_DNA"/>
</dbReference>
<dbReference type="SUPFAM" id="SSF54060">
    <property type="entry name" value="His-Me finger endonucleases"/>
    <property type="match status" value="1"/>
</dbReference>
<evidence type="ECO:0000259" key="1">
    <source>
        <dbReference type="Pfam" id="PF13392"/>
    </source>
</evidence>
<dbReference type="InterPro" id="IPR044925">
    <property type="entry name" value="His-Me_finger_sf"/>
</dbReference>
<dbReference type="EC" id="3.1.-.-" evidence="2"/>
<sequence>MSRRDRIREKIAARTVEVPGLLDTPCHVWTGPTSGETGRGSGYPRMSLDGGTVAVHITAWVNENGLVPPRKQIDHKCRNRLCVREDHLEMVTHKENQKRRDSSRAALICEYTSHEETRIAA</sequence>
<keyword evidence="3" id="KW-1185">Reference proteome</keyword>
<name>A0ABT8BLA9_9HYPH</name>
<comment type="caution">
    <text evidence="2">The sequence shown here is derived from an EMBL/GenBank/DDBJ whole genome shotgun (WGS) entry which is preliminary data.</text>
</comment>
<dbReference type="GO" id="GO:0016787">
    <property type="term" value="F:hydrolase activity"/>
    <property type="evidence" value="ECO:0007669"/>
    <property type="project" value="UniProtKB-KW"/>
</dbReference>
<gene>
    <name evidence="2" type="ORF">QWZ12_15895</name>
</gene>
<dbReference type="Gene3D" id="3.90.75.20">
    <property type="match status" value="1"/>
</dbReference>
<evidence type="ECO:0000313" key="2">
    <source>
        <dbReference type="EMBL" id="MDN3592080.1"/>
    </source>
</evidence>
<dbReference type="Proteomes" id="UP001224644">
    <property type="component" value="Unassembled WGS sequence"/>
</dbReference>
<keyword evidence="2" id="KW-0540">Nuclease</keyword>
<dbReference type="RefSeq" id="WP_238226156.1">
    <property type="nucleotide sequence ID" value="NZ_BPQD01000016.1"/>
</dbReference>
<feature type="domain" description="HNH nuclease" evidence="1">
    <location>
        <begin position="54"/>
        <end position="97"/>
    </location>
</feature>